<dbReference type="GO" id="GO:0016831">
    <property type="term" value="F:carboxy-lyase activity"/>
    <property type="evidence" value="ECO:0007669"/>
    <property type="project" value="InterPro"/>
</dbReference>
<evidence type="ECO:0000313" key="4">
    <source>
        <dbReference type="EMBL" id="MBB5965210.1"/>
    </source>
</evidence>
<keyword evidence="1" id="KW-0456">Lyase</keyword>
<gene>
    <name evidence="4" type="ORF">FHS22_004496</name>
</gene>
<dbReference type="PANTHER" id="PTHR21240">
    <property type="entry name" value="2-AMINO-3-CARBOXYLMUCONATE-6-SEMIALDEHYDE DECARBOXYLASE"/>
    <property type="match status" value="1"/>
</dbReference>
<dbReference type="GO" id="GO:0016787">
    <property type="term" value="F:hydrolase activity"/>
    <property type="evidence" value="ECO:0007669"/>
    <property type="project" value="InterPro"/>
</dbReference>
<evidence type="ECO:0000313" key="5">
    <source>
        <dbReference type="Proteomes" id="UP000562352"/>
    </source>
</evidence>
<dbReference type="PANTHER" id="PTHR21240:SF19">
    <property type="entry name" value="CATALYTIC_ HYDROLASE"/>
    <property type="match status" value="1"/>
</dbReference>
<feature type="region of interest" description="Disordered" evidence="2">
    <location>
        <begin position="273"/>
        <end position="302"/>
    </location>
</feature>
<sequence length="302" mass="33408">MIVDVWAQPTLGRRPGRLPVPEITRLFEKSGSAELIDRPVDPDELVELMDRAAVDVLLLSAWHRPGGWVISNDDVAVFVRAHPDRFAGVASVDLADPVGAVRELRRAVEELGFVGLRVVPWLWELPPDHRLYYPLYTTCVELGVPFCTQVGHTGPLKPSETGRPVPYLDRVALDLPELVIVGGHIGHPWTDEMIGVAWKHDNVYIDTSAYLPRYYPPQLVHFMNTYGRGKVMFGTNWPQLPHDRALAQIERLGLTDGARAEFLGGTARRVFRLPGGPATGASSARTGPVEPVSTSRPPAERD</sequence>
<dbReference type="InterPro" id="IPR032465">
    <property type="entry name" value="ACMSD"/>
</dbReference>
<keyword evidence="5" id="KW-1185">Reference proteome</keyword>
<proteinExistence type="predicted"/>
<dbReference type="EMBL" id="JACHJJ010000015">
    <property type="protein sequence ID" value="MBB5965210.1"/>
    <property type="molecule type" value="Genomic_DNA"/>
</dbReference>
<dbReference type="SUPFAM" id="SSF51556">
    <property type="entry name" value="Metallo-dependent hydrolases"/>
    <property type="match status" value="1"/>
</dbReference>
<evidence type="ECO:0000256" key="2">
    <source>
        <dbReference type="SAM" id="MobiDB-lite"/>
    </source>
</evidence>
<dbReference type="Pfam" id="PF04909">
    <property type="entry name" value="Amidohydro_2"/>
    <property type="match status" value="1"/>
</dbReference>
<reference evidence="4 5" key="1">
    <citation type="submission" date="2020-08" db="EMBL/GenBank/DDBJ databases">
        <title>Genomic Encyclopedia of Type Strains, Phase III (KMG-III): the genomes of soil and plant-associated and newly described type strains.</title>
        <authorList>
            <person name="Whitman W."/>
        </authorList>
    </citation>
    <scope>NUCLEOTIDE SEQUENCE [LARGE SCALE GENOMIC DNA]</scope>
    <source>
        <strain evidence="4 5">CECT 3303</strain>
    </source>
</reference>
<evidence type="ECO:0000256" key="1">
    <source>
        <dbReference type="ARBA" id="ARBA00023239"/>
    </source>
</evidence>
<comment type="caution">
    <text evidence="4">The sequence shown here is derived from an EMBL/GenBank/DDBJ whole genome shotgun (WGS) entry which is preliminary data.</text>
</comment>
<dbReference type="InterPro" id="IPR006680">
    <property type="entry name" value="Amidohydro-rel"/>
</dbReference>
<evidence type="ECO:0000259" key="3">
    <source>
        <dbReference type="Pfam" id="PF04909"/>
    </source>
</evidence>
<organism evidence="4 5">
    <name type="scientific">Planomonospora venezuelensis</name>
    <dbReference type="NCBI Taxonomy" id="1999"/>
    <lineage>
        <taxon>Bacteria</taxon>
        <taxon>Bacillati</taxon>
        <taxon>Actinomycetota</taxon>
        <taxon>Actinomycetes</taxon>
        <taxon>Streptosporangiales</taxon>
        <taxon>Streptosporangiaceae</taxon>
        <taxon>Planomonospora</taxon>
    </lineage>
</organism>
<name>A0A841D5Q5_PLAVE</name>
<dbReference type="Proteomes" id="UP000562352">
    <property type="component" value="Unassembled WGS sequence"/>
</dbReference>
<dbReference type="AlphaFoldDB" id="A0A841D5Q5"/>
<protein>
    <recommendedName>
        <fullName evidence="3">Amidohydrolase-related domain-containing protein</fullName>
    </recommendedName>
</protein>
<dbReference type="InterPro" id="IPR032466">
    <property type="entry name" value="Metal_Hydrolase"/>
</dbReference>
<dbReference type="Gene3D" id="3.20.20.140">
    <property type="entry name" value="Metal-dependent hydrolases"/>
    <property type="match status" value="1"/>
</dbReference>
<accession>A0A841D5Q5</accession>
<dbReference type="RefSeq" id="WP_221473949.1">
    <property type="nucleotide sequence ID" value="NZ_BAAAWZ010000001.1"/>
</dbReference>
<feature type="domain" description="Amidohydrolase-related" evidence="3">
    <location>
        <begin position="71"/>
        <end position="273"/>
    </location>
</feature>